<dbReference type="PANTHER" id="PTHR43563:SF1">
    <property type="entry name" value="AMINE OXIDASE [FLAVIN-CONTAINING] B"/>
    <property type="match status" value="1"/>
</dbReference>
<dbReference type="Gene3D" id="3.90.660.10">
    <property type="match status" value="1"/>
</dbReference>
<evidence type="ECO:0000256" key="1">
    <source>
        <dbReference type="ARBA" id="ARBA00005995"/>
    </source>
</evidence>
<evidence type="ECO:0000259" key="2">
    <source>
        <dbReference type="Pfam" id="PF01593"/>
    </source>
</evidence>
<proteinExistence type="inferred from homology"/>
<dbReference type="KEGG" id="led:BBK82_00165"/>
<keyword evidence="4" id="KW-1185">Reference proteome</keyword>
<dbReference type="PANTHER" id="PTHR43563">
    <property type="entry name" value="AMINE OXIDASE"/>
    <property type="match status" value="1"/>
</dbReference>
<dbReference type="Pfam" id="PF01593">
    <property type="entry name" value="Amino_oxidase"/>
    <property type="match status" value="1"/>
</dbReference>
<comment type="similarity">
    <text evidence="1">Belongs to the flavin monoamine oxidase family.</text>
</comment>
<dbReference type="GO" id="GO:0016491">
    <property type="term" value="F:oxidoreductase activity"/>
    <property type="evidence" value="ECO:0007669"/>
    <property type="project" value="InterPro"/>
</dbReference>
<dbReference type="InterPro" id="IPR002937">
    <property type="entry name" value="Amino_oxidase"/>
</dbReference>
<dbReference type="STRING" id="1586287.BBK82_00165"/>
<evidence type="ECO:0000313" key="4">
    <source>
        <dbReference type="Proteomes" id="UP000093053"/>
    </source>
</evidence>
<dbReference type="AlphaFoldDB" id="A0A1B2HAI7"/>
<reference evidence="3 4" key="1">
    <citation type="submission" date="2016-07" db="EMBL/GenBank/DDBJ databases">
        <title>Complete genome sequence of the Lentzea guizhouensis DHS C013.</title>
        <authorList>
            <person name="Cao C."/>
        </authorList>
    </citation>
    <scope>NUCLEOTIDE SEQUENCE [LARGE SCALE GENOMIC DNA]</scope>
    <source>
        <strain evidence="3 4">DHS C013</strain>
    </source>
</reference>
<name>A0A1B2HAI7_9PSEU</name>
<dbReference type="RefSeq" id="WP_065913146.1">
    <property type="nucleotide sequence ID" value="NZ_CP016793.1"/>
</dbReference>
<sequence length="398" mass="42813">MLEARDRVGGRTFAAPWQGETIEVGGAYVGDVHTRVVAELQRYGIGTVPANPLPQRTFFPALGGGQQEVDFLTTILEFDGMLAKLFQGWQDFFPSPRDPLAARDVVAQYDPLSLRDGLARADLSDRDRLWVGGMAAGYSGGSAADGGLTAWAQAWVAGENQYVSIQEHRIAGGTSALVGAILADARADVRLGSPVVSVVEEPGRVVVTTLTGARYHAPAVVVAVPVNVWRTIHFAPGLPTPFRAAAREGAGVFNAHKLHIRIRGDLKAPFALGREGAPMWLIVPQHEFPDGDQLIVAVCVDPHANLDNQAEVQERVRSILPGATVRDYQYHSWSRDRWARGGWALRRPGQLLRQVPALHQPHGRVVFASGDVSAAWHGYMEGAIESGAIAAAQAVSLS</sequence>
<organism evidence="3 4">
    <name type="scientific">Lentzea guizhouensis</name>
    <dbReference type="NCBI Taxonomy" id="1586287"/>
    <lineage>
        <taxon>Bacteria</taxon>
        <taxon>Bacillati</taxon>
        <taxon>Actinomycetota</taxon>
        <taxon>Actinomycetes</taxon>
        <taxon>Pseudonocardiales</taxon>
        <taxon>Pseudonocardiaceae</taxon>
        <taxon>Lentzea</taxon>
    </lineage>
</organism>
<gene>
    <name evidence="3" type="ORF">BBK82_00165</name>
</gene>
<accession>A0A1B2HAI7</accession>
<dbReference type="InterPro" id="IPR036188">
    <property type="entry name" value="FAD/NAD-bd_sf"/>
</dbReference>
<dbReference type="Gene3D" id="1.10.405.10">
    <property type="entry name" value="Guanine Nucleotide Dissociation Inhibitor, domain 1"/>
    <property type="match status" value="1"/>
</dbReference>
<dbReference type="InterPro" id="IPR050703">
    <property type="entry name" value="Flavin_MAO"/>
</dbReference>
<dbReference type="Proteomes" id="UP000093053">
    <property type="component" value="Chromosome"/>
</dbReference>
<dbReference type="SUPFAM" id="SSF51905">
    <property type="entry name" value="FAD/NAD(P)-binding domain"/>
    <property type="match status" value="1"/>
</dbReference>
<feature type="domain" description="Amine oxidase" evidence="2">
    <location>
        <begin position="2"/>
        <end position="393"/>
    </location>
</feature>
<dbReference type="EMBL" id="CP016793">
    <property type="protein sequence ID" value="ANZ34726.1"/>
    <property type="molecule type" value="Genomic_DNA"/>
</dbReference>
<dbReference type="Gene3D" id="3.50.50.60">
    <property type="entry name" value="FAD/NAD(P)-binding domain"/>
    <property type="match status" value="1"/>
</dbReference>
<protein>
    <recommendedName>
        <fullName evidence="2">Amine oxidase domain-containing protein</fullName>
    </recommendedName>
</protein>
<evidence type="ECO:0000313" key="3">
    <source>
        <dbReference type="EMBL" id="ANZ34726.1"/>
    </source>
</evidence>